<proteinExistence type="predicted"/>
<keyword evidence="3" id="KW-1185">Reference proteome</keyword>
<feature type="region of interest" description="Disordered" evidence="1">
    <location>
        <begin position="63"/>
        <end position="97"/>
    </location>
</feature>
<gene>
    <name evidence="2" type="ORF">AJ78_05595</name>
</gene>
<dbReference type="Proteomes" id="UP000182235">
    <property type="component" value="Unassembled WGS sequence"/>
</dbReference>
<sequence length="97" mass="10998">MEMTGQKEDSNFRRYAVNSESRVNETESKQVIIKNPQNNDLVPERDGLGGEECGWSGLVLNWYGEQGPEKDDRQRKLSQRESRQPSVGTETDQPGQA</sequence>
<dbReference type="VEuPathDB" id="FungiDB:AJ78_05595"/>
<evidence type="ECO:0000313" key="2">
    <source>
        <dbReference type="EMBL" id="OJD14024.1"/>
    </source>
</evidence>
<reference evidence="2 3" key="1">
    <citation type="submission" date="2015-07" db="EMBL/GenBank/DDBJ databases">
        <title>Emmonsia species relationships and genome sequence.</title>
        <authorList>
            <consortium name="The Broad Institute Genomics Platform"/>
            <person name="Cuomo C.A."/>
            <person name="Munoz J.F."/>
            <person name="Imamovic A."/>
            <person name="Priest M.E."/>
            <person name="Young S."/>
            <person name="Clay O.K."/>
            <person name="McEwen J.G."/>
        </authorList>
    </citation>
    <scope>NUCLEOTIDE SEQUENCE [LARGE SCALE GENOMIC DNA]</scope>
    <source>
        <strain evidence="2 3">UAMH 9510</strain>
    </source>
</reference>
<protein>
    <submittedName>
        <fullName evidence="2">Uncharacterized protein</fullName>
    </submittedName>
</protein>
<dbReference type="AlphaFoldDB" id="A0A1J9PBW8"/>
<feature type="region of interest" description="Disordered" evidence="1">
    <location>
        <begin position="1"/>
        <end position="48"/>
    </location>
</feature>
<name>A0A1J9PBW8_9EURO</name>
<dbReference type="EMBL" id="LGRN01000250">
    <property type="protein sequence ID" value="OJD14024.1"/>
    <property type="molecule type" value="Genomic_DNA"/>
</dbReference>
<evidence type="ECO:0000256" key="1">
    <source>
        <dbReference type="SAM" id="MobiDB-lite"/>
    </source>
</evidence>
<accession>A0A1J9PBW8</accession>
<feature type="compositionally biased region" description="Basic and acidic residues" evidence="1">
    <location>
        <begin position="67"/>
        <end position="83"/>
    </location>
</feature>
<feature type="compositionally biased region" description="Basic and acidic residues" evidence="1">
    <location>
        <begin position="1"/>
        <end position="12"/>
    </location>
</feature>
<organism evidence="2 3">
    <name type="scientific">Emergomyces pasteurianus Ep9510</name>
    <dbReference type="NCBI Taxonomy" id="1447872"/>
    <lineage>
        <taxon>Eukaryota</taxon>
        <taxon>Fungi</taxon>
        <taxon>Dikarya</taxon>
        <taxon>Ascomycota</taxon>
        <taxon>Pezizomycotina</taxon>
        <taxon>Eurotiomycetes</taxon>
        <taxon>Eurotiomycetidae</taxon>
        <taxon>Onygenales</taxon>
        <taxon>Ajellomycetaceae</taxon>
        <taxon>Emergomyces</taxon>
    </lineage>
</organism>
<evidence type="ECO:0000313" key="3">
    <source>
        <dbReference type="Proteomes" id="UP000182235"/>
    </source>
</evidence>
<feature type="compositionally biased region" description="Polar residues" evidence="1">
    <location>
        <begin position="84"/>
        <end position="97"/>
    </location>
</feature>
<comment type="caution">
    <text evidence="2">The sequence shown here is derived from an EMBL/GenBank/DDBJ whole genome shotgun (WGS) entry which is preliminary data.</text>
</comment>